<protein>
    <submittedName>
        <fullName evidence="1">Uncharacterized protein</fullName>
    </submittedName>
</protein>
<name>A0ACD4NRN6_9HYPH</name>
<proteinExistence type="predicted"/>
<organism evidence="1 2">
    <name type="scientific">Antarcticirhabdus aurantiaca</name>
    <dbReference type="NCBI Taxonomy" id="2606717"/>
    <lineage>
        <taxon>Bacteria</taxon>
        <taxon>Pseudomonadati</taxon>
        <taxon>Pseudomonadota</taxon>
        <taxon>Alphaproteobacteria</taxon>
        <taxon>Hyphomicrobiales</taxon>
        <taxon>Aurantimonadaceae</taxon>
        <taxon>Antarcticirhabdus</taxon>
    </lineage>
</organism>
<dbReference type="Proteomes" id="UP001163223">
    <property type="component" value="Chromosome"/>
</dbReference>
<reference evidence="1" key="1">
    <citation type="submission" date="2022-11" db="EMBL/GenBank/DDBJ databases">
        <title>beta-Carotene-producing bacterium, Jeongeuplla avenae sp. nov., alleviates the salt stress of Arabidopsis seedlings.</title>
        <authorList>
            <person name="Jiang L."/>
            <person name="Lee J."/>
        </authorList>
    </citation>
    <scope>NUCLEOTIDE SEQUENCE</scope>
    <source>
        <strain evidence="1">DY_R2A_6</strain>
    </source>
</reference>
<dbReference type="EMBL" id="CP113520">
    <property type="protein sequence ID" value="WAJ29306.1"/>
    <property type="molecule type" value="Genomic_DNA"/>
</dbReference>
<evidence type="ECO:0000313" key="1">
    <source>
        <dbReference type="EMBL" id="WAJ29306.1"/>
    </source>
</evidence>
<evidence type="ECO:0000313" key="2">
    <source>
        <dbReference type="Proteomes" id="UP001163223"/>
    </source>
</evidence>
<accession>A0ACD4NRN6</accession>
<sequence length="105" mass="10930">MILFLLPGGVLVATEGVPTRRVPPAPRPPGARDASLRAAGLDPARANSAPHEAAVRMAGDMIDIVSLKGDCTAEDLHLRGWPQSSIRKFGEAATELAHGKAGTAR</sequence>
<gene>
    <name evidence="1" type="ORF">OXU80_03470</name>
</gene>
<keyword evidence="2" id="KW-1185">Reference proteome</keyword>